<dbReference type="AlphaFoldDB" id="A0A9D3LTW0"/>
<evidence type="ECO:0000313" key="2">
    <source>
        <dbReference type="Proteomes" id="UP001044222"/>
    </source>
</evidence>
<comment type="caution">
    <text evidence="1">The sequence shown here is derived from an EMBL/GenBank/DDBJ whole genome shotgun (WGS) entry which is preliminary data.</text>
</comment>
<evidence type="ECO:0000313" key="1">
    <source>
        <dbReference type="EMBL" id="KAG5836182.1"/>
    </source>
</evidence>
<accession>A0A9D3LTW0</accession>
<dbReference type="EMBL" id="JAFIRN010000014">
    <property type="protein sequence ID" value="KAG5836182.1"/>
    <property type="molecule type" value="Genomic_DNA"/>
</dbReference>
<sequence length="55" mass="6267">MWNGLDLSRSGRYRVFLMPWGFGNTTVAESGGRLTRLCLLIRRNRDGSRRPPGCI</sequence>
<dbReference type="Proteomes" id="UP001044222">
    <property type="component" value="Chromosome 14"/>
</dbReference>
<keyword evidence="2" id="KW-1185">Reference proteome</keyword>
<reference evidence="1" key="1">
    <citation type="submission" date="2021-01" db="EMBL/GenBank/DDBJ databases">
        <title>A chromosome-scale assembly of European eel, Anguilla anguilla.</title>
        <authorList>
            <person name="Henkel C."/>
            <person name="Jong-Raadsen S.A."/>
            <person name="Dufour S."/>
            <person name="Weltzien F.-A."/>
            <person name="Palstra A.P."/>
            <person name="Pelster B."/>
            <person name="Spaink H.P."/>
            <person name="Van Den Thillart G.E."/>
            <person name="Jansen H."/>
            <person name="Zahm M."/>
            <person name="Klopp C."/>
            <person name="Cedric C."/>
            <person name="Louis A."/>
            <person name="Berthelot C."/>
            <person name="Parey E."/>
            <person name="Roest Crollius H."/>
            <person name="Montfort J."/>
            <person name="Robinson-Rechavi M."/>
            <person name="Bucao C."/>
            <person name="Bouchez O."/>
            <person name="Gislard M."/>
            <person name="Lluch J."/>
            <person name="Milhes M."/>
            <person name="Lampietro C."/>
            <person name="Lopez Roques C."/>
            <person name="Donnadieu C."/>
            <person name="Braasch I."/>
            <person name="Desvignes T."/>
            <person name="Postlethwait J."/>
            <person name="Bobe J."/>
            <person name="Guiguen Y."/>
            <person name="Dirks R."/>
        </authorList>
    </citation>
    <scope>NUCLEOTIDE SEQUENCE</scope>
    <source>
        <strain evidence="1">Tag_6206</strain>
        <tissue evidence="1">Liver</tissue>
    </source>
</reference>
<gene>
    <name evidence="1" type="ORF">ANANG_G00251840</name>
</gene>
<name>A0A9D3LTW0_ANGAN</name>
<protein>
    <submittedName>
        <fullName evidence="1">Uncharacterized protein</fullName>
    </submittedName>
</protein>
<organism evidence="1 2">
    <name type="scientific">Anguilla anguilla</name>
    <name type="common">European freshwater eel</name>
    <name type="synonym">Muraena anguilla</name>
    <dbReference type="NCBI Taxonomy" id="7936"/>
    <lineage>
        <taxon>Eukaryota</taxon>
        <taxon>Metazoa</taxon>
        <taxon>Chordata</taxon>
        <taxon>Craniata</taxon>
        <taxon>Vertebrata</taxon>
        <taxon>Euteleostomi</taxon>
        <taxon>Actinopterygii</taxon>
        <taxon>Neopterygii</taxon>
        <taxon>Teleostei</taxon>
        <taxon>Anguilliformes</taxon>
        <taxon>Anguillidae</taxon>
        <taxon>Anguilla</taxon>
    </lineage>
</organism>
<proteinExistence type="predicted"/>